<reference evidence="1 2" key="1">
    <citation type="submission" date="2019-01" db="EMBL/GenBank/DDBJ databases">
        <title>A chromosome-scale genome assembly of the yellow perch, Perca flavescens.</title>
        <authorList>
            <person name="Feron R."/>
            <person name="Morvezen R."/>
            <person name="Bestin A."/>
            <person name="Haffray P."/>
            <person name="Klopp C."/>
            <person name="Zahm M."/>
            <person name="Cabau C."/>
            <person name="Roques C."/>
            <person name="Donnadieu C."/>
            <person name="Bouchez O."/>
            <person name="Christie M."/>
            <person name="Larson W."/>
            <person name="Guiguen Y."/>
        </authorList>
    </citation>
    <scope>NUCLEOTIDE SEQUENCE [LARGE SCALE GENOMIC DNA]</scope>
    <source>
        <strain evidence="1">YP-PL-M2</strain>
        <tissue evidence="1">Blood</tissue>
    </source>
</reference>
<dbReference type="PANTHER" id="PTHR34488">
    <property type="entry name" value="SI:CH211-245H14.1-RELATED"/>
    <property type="match status" value="1"/>
</dbReference>
<organism evidence="1 2">
    <name type="scientific">Perca flavescens</name>
    <name type="common">American yellow perch</name>
    <name type="synonym">Morone flavescens</name>
    <dbReference type="NCBI Taxonomy" id="8167"/>
    <lineage>
        <taxon>Eukaryota</taxon>
        <taxon>Metazoa</taxon>
        <taxon>Chordata</taxon>
        <taxon>Craniata</taxon>
        <taxon>Vertebrata</taxon>
        <taxon>Euteleostomi</taxon>
        <taxon>Actinopterygii</taxon>
        <taxon>Neopterygii</taxon>
        <taxon>Teleostei</taxon>
        <taxon>Neoteleostei</taxon>
        <taxon>Acanthomorphata</taxon>
        <taxon>Eupercaria</taxon>
        <taxon>Perciformes</taxon>
        <taxon>Percoidei</taxon>
        <taxon>Percidae</taxon>
        <taxon>Percinae</taxon>
        <taxon>Perca</taxon>
    </lineage>
</organism>
<dbReference type="PANTHER" id="PTHR34488:SF1">
    <property type="entry name" value="SI:CH211-245H14.1-RELATED"/>
    <property type="match status" value="1"/>
</dbReference>
<evidence type="ECO:0000313" key="2">
    <source>
        <dbReference type="Proteomes" id="UP000295070"/>
    </source>
</evidence>
<proteinExistence type="predicted"/>
<dbReference type="Proteomes" id="UP000295070">
    <property type="component" value="Chromosome 21"/>
</dbReference>
<accession>A0A484C3L0</accession>
<name>A0A484C3L0_PERFV</name>
<sequence>MRRIYSREAGNTLGYHKAFLRKLIMKGAKVVDSPEESNAIIIFCPIVSRYETDINSALSILQELGPEMEHGRTVILVAMHHTFDEDYTLPNHREQGNHKGVFLVDCLFFETKGLLTCRCNKKAVKMVRKKLRLKKFSPSGFLKAKRQQRSARK</sequence>
<dbReference type="AlphaFoldDB" id="A0A484C3L0"/>
<protein>
    <submittedName>
        <fullName evidence="1">Uncharacterized protein</fullName>
    </submittedName>
</protein>
<gene>
    <name evidence="1" type="ORF">EPR50_G00214970</name>
</gene>
<dbReference type="EMBL" id="SCKG01000021">
    <property type="protein sequence ID" value="TDG98256.1"/>
    <property type="molecule type" value="Genomic_DNA"/>
</dbReference>
<comment type="caution">
    <text evidence="1">The sequence shown here is derived from an EMBL/GenBank/DDBJ whole genome shotgun (WGS) entry which is preliminary data.</text>
</comment>
<keyword evidence="2" id="KW-1185">Reference proteome</keyword>
<evidence type="ECO:0000313" key="1">
    <source>
        <dbReference type="EMBL" id="TDG98256.1"/>
    </source>
</evidence>